<evidence type="ECO:0000256" key="2">
    <source>
        <dbReference type="RuleBase" id="RU003457"/>
    </source>
</evidence>
<evidence type="ECO:0000259" key="5">
    <source>
        <dbReference type="Pfam" id="PF05726"/>
    </source>
</evidence>
<sequence length="343" mass="36991">MTNPEINPAEYECAFVGDPSLIDIITARDVPLGGPRAMTVRRTLPQRKRSLIGPWCFLDHYGPDDVAATGGMAVPRHPHTGLATVTLLFEGTIEHIDTSGFANIVRPSEVNLMIAGSGISHSEFSTDDTSVLHGVQLWYALPDAVRGSQPGSQHYVAQPVAVPGGTVLTYIGSLAGVTSPIDTRVEAMAAQVVIDPGQTVTLDVDPRFEHGILLDSSQLTIHISGCDQSVGRDELAYIPPGSTSIALTAGDSPTRIIAIGGPPFEERIVMWWNFVGRSHDEIVEYRRAWQSEIGAPDGDAQIPDRWFDGAASPRFGIFPADRPDPLPAPALPNVRIKPRTQQR</sequence>
<dbReference type="InterPro" id="IPR014710">
    <property type="entry name" value="RmlC-like_jellyroll"/>
</dbReference>
<name>A0A3Q8WWQ2_9ACTO</name>
<evidence type="ECO:0000256" key="1">
    <source>
        <dbReference type="ARBA" id="ARBA00008416"/>
    </source>
</evidence>
<dbReference type="InterPro" id="IPR008778">
    <property type="entry name" value="Pirin_C_dom"/>
</dbReference>
<proteinExistence type="inferred from homology"/>
<reference evidence="6 7" key="1">
    <citation type="submission" date="2018-12" db="EMBL/GenBank/DDBJ databases">
        <title>Complete genome sequence of Flaviflexus salsibiostraticola KCTC 33148.</title>
        <authorList>
            <person name="Bae J.-W."/>
        </authorList>
    </citation>
    <scope>NUCLEOTIDE SEQUENCE [LARGE SCALE GENOMIC DNA]</scope>
    <source>
        <strain evidence="6 7">KCTC 33148</strain>
    </source>
</reference>
<protein>
    <submittedName>
        <fullName evidence="6">Pirin family protein</fullName>
    </submittedName>
</protein>
<comment type="similarity">
    <text evidence="1 2">Belongs to the pirin family.</text>
</comment>
<evidence type="ECO:0000256" key="3">
    <source>
        <dbReference type="SAM" id="MobiDB-lite"/>
    </source>
</evidence>
<accession>A0A3Q8WWQ2</accession>
<dbReference type="EMBL" id="CP034438">
    <property type="protein sequence ID" value="AZN30780.1"/>
    <property type="molecule type" value="Genomic_DNA"/>
</dbReference>
<dbReference type="Pfam" id="PF05726">
    <property type="entry name" value="Pirin_C"/>
    <property type="match status" value="1"/>
</dbReference>
<dbReference type="SUPFAM" id="SSF51182">
    <property type="entry name" value="RmlC-like cupins"/>
    <property type="match status" value="1"/>
</dbReference>
<feature type="region of interest" description="Disordered" evidence="3">
    <location>
        <begin position="318"/>
        <end position="343"/>
    </location>
</feature>
<evidence type="ECO:0000313" key="7">
    <source>
        <dbReference type="Proteomes" id="UP000270021"/>
    </source>
</evidence>
<dbReference type="KEGG" id="fsl:EJO69_11080"/>
<dbReference type="InterPro" id="IPR003829">
    <property type="entry name" value="Pirin_N_dom"/>
</dbReference>
<gene>
    <name evidence="6" type="ORF">EJO69_11080</name>
</gene>
<dbReference type="InterPro" id="IPR011051">
    <property type="entry name" value="RmlC_Cupin_sf"/>
</dbReference>
<feature type="domain" description="Pirin C-terminal" evidence="5">
    <location>
        <begin position="191"/>
        <end position="291"/>
    </location>
</feature>
<keyword evidence="7" id="KW-1185">Reference proteome</keyword>
<dbReference type="AlphaFoldDB" id="A0A3Q8WWQ2"/>
<dbReference type="CDD" id="cd02909">
    <property type="entry name" value="cupin_pirin_N"/>
    <property type="match status" value="1"/>
</dbReference>
<dbReference type="Pfam" id="PF02678">
    <property type="entry name" value="Pirin"/>
    <property type="match status" value="1"/>
</dbReference>
<dbReference type="Gene3D" id="2.60.120.10">
    <property type="entry name" value="Jelly Rolls"/>
    <property type="match status" value="2"/>
</dbReference>
<dbReference type="PANTHER" id="PTHR13903">
    <property type="entry name" value="PIRIN-RELATED"/>
    <property type="match status" value="1"/>
</dbReference>
<evidence type="ECO:0000259" key="4">
    <source>
        <dbReference type="Pfam" id="PF02678"/>
    </source>
</evidence>
<dbReference type="PANTHER" id="PTHR13903:SF8">
    <property type="entry name" value="PIRIN"/>
    <property type="match status" value="1"/>
</dbReference>
<dbReference type="InterPro" id="IPR012093">
    <property type="entry name" value="Pirin"/>
</dbReference>
<feature type="domain" description="Pirin N-terminal" evidence="4">
    <location>
        <begin position="39"/>
        <end position="138"/>
    </location>
</feature>
<evidence type="ECO:0000313" key="6">
    <source>
        <dbReference type="EMBL" id="AZN30780.1"/>
    </source>
</evidence>
<dbReference type="OrthoDB" id="9780903at2"/>
<dbReference type="RefSeq" id="WP_126041818.1">
    <property type="nucleotide sequence ID" value="NZ_CP034438.1"/>
</dbReference>
<dbReference type="Proteomes" id="UP000270021">
    <property type="component" value="Chromosome"/>
</dbReference>
<organism evidence="6 7">
    <name type="scientific">Flaviflexus salsibiostraticola</name>
    <dbReference type="NCBI Taxonomy" id="1282737"/>
    <lineage>
        <taxon>Bacteria</taxon>
        <taxon>Bacillati</taxon>
        <taxon>Actinomycetota</taxon>
        <taxon>Actinomycetes</taxon>
        <taxon>Actinomycetales</taxon>
        <taxon>Actinomycetaceae</taxon>
        <taxon>Flaviflexus</taxon>
    </lineage>
</organism>